<organism evidence="1">
    <name type="scientific">Arundo donax</name>
    <name type="common">Giant reed</name>
    <name type="synonym">Donax arundinaceus</name>
    <dbReference type="NCBI Taxonomy" id="35708"/>
    <lineage>
        <taxon>Eukaryota</taxon>
        <taxon>Viridiplantae</taxon>
        <taxon>Streptophyta</taxon>
        <taxon>Embryophyta</taxon>
        <taxon>Tracheophyta</taxon>
        <taxon>Spermatophyta</taxon>
        <taxon>Magnoliopsida</taxon>
        <taxon>Liliopsida</taxon>
        <taxon>Poales</taxon>
        <taxon>Poaceae</taxon>
        <taxon>PACMAD clade</taxon>
        <taxon>Arundinoideae</taxon>
        <taxon>Arundineae</taxon>
        <taxon>Arundo</taxon>
    </lineage>
</organism>
<evidence type="ECO:0000313" key="1">
    <source>
        <dbReference type="EMBL" id="JAD80087.1"/>
    </source>
</evidence>
<dbReference type="EMBL" id="GBRH01217808">
    <property type="protein sequence ID" value="JAD80087.1"/>
    <property type="molecule type" value="Transcribed_RNA"/>
</dbReference>
<accession>A0A0A9D8P6</accession>
<reference evidence="1" key="2">
    <citation type="journal article" date="2015" name="Data Brief">
        <title>Shoot transcriptome of the giant reed, Arundo donax.</title>
        <authorList>
            <person name="Barrero R.A."/>
            <person name="Guerrero F.D."/>
            <person name="Moolhuijzen P."/>
            <person name="Goolsby J.A."/>
            <person name="Tidwell J."/>
            <person name="Bellgard S.E."/>
            <person name="Bellgard M.I."/>
        </authorList>
    </citation>
    <scope>NUCLEOTIDE SEQUENCE</scope>
    <source>
        <tissue evidence="1">Shoot tissue taken approximately 20 cm above the soil surface</tissue>
    </source>
</reference>
<dbReference type="AlphaFoldDB" id="A0A0A9D8P6"/>
<sequence length="42" mass="4838">MRCLKYQKGILTKFISYSLCARKGYKINQNIRSVIITAPAFV</sequence>
<proteinExistence type="predicted"/>
<reference evidence="1" key="1">
    <citation type="submission" date="2014-09" db="EMBL/GenBank/DDBJ databases">
        <authorList>
            <person name="Magalhaes I.L.F."/>
            <person name="Oliveira U."/>
            <person name="Santos F.R."/>
            <person name="Vidigal T.H.D.A."/>
            <person name="Brescovit A.D."/>
            <person name="Santos A.J."/>
        </authorList>
    </citation>
    <scope>NUCLEOTIDE SEQUENCE</scope>
    <source>
        <tissue evidence="1">Shoot tissue taken approximately 20 cm above the soil surface</tissue>
    </source>
</reference>
<protein>
    <submittedName>
        <fullName evidence="1">Uncharacterized protein</fullName>
    </submittedName>
</protein>
<name>A0A0A9D8P6_ARUDO</name>